<dbReference type="PRINTS" id="PR00031">
    <property type="entry name" value="HTHREPRESSR"/>
</dbReference>
<dbReference type="PROSITE" id="PS50071">
    <property type="entry name" value="HOMEOBOX_2"/>
    <property type="match status" value="1"/>
</dbReference>
<dbReference type="PANTHER" id="PTHR24329">
    <property type="entry name" value="HOMEOBOX PROTEIN ARISTALESS"/>
    <property type="match status" value="1"/>
</dbReference>
<evidence type="ECO:0000256" key="7">
    <source>
        <dbReference type="RuleBase" id="RU000682"/>
    </source>
</evidence>
<dbReference type="VEuPathDB" id="VectorBase:AATE000382"/>
<dbReference type="GO" id="GO:0000981">
    <property type="term" value="F:DNA-binding transcription factor activity, RNA polymerase II-specific"/>
    <property type="evidence" value="ECO:0007669"/>
    <property type="project" value="InterPro"/>
</dbReference>
<dbReference type="FunFam" id="1.10.10.60:FF:000066">
    <property type="entry name" value="Paired mesoderm homeobox protein 1"/>
    <property type="match status" value="1"/>
</dbReference>
<name>A0A182IJK8_ANOAO</name>
<dbReference type="InterPro" id="IPR009057">
    <property type="entry name" value="Homeodomain-like_sf"/>
</dbReference>
<dbReference type="SUPFAM" id="SSF46689">
    <property type="entry name" value="Homeodomain-like"/>
    <property type="match status" value="1"/>
</dbReference>
<evidence type="ECO:0000256" key="4">
    <source>
        <dbReference type="ARBA" id="ARBA00023155"/>
    </source>
</evidence>
<feature type="DNA-binding region" description="Homeobox" evidence="6">
    <location>
        <begin position="251"/>
        <end position="310"/>
    </location>
</feature>
<comment type="subcellular location">
    <subcellularLocation>
        <location evidence="1 6 7">Nucleus</location>
    </subcellularLocation>
</comment>
<evidence type="ECO:0000256" key="2">
    <source>
        <dbReference type="ARBA" id="ARBA00022473"/>
    </source>
</evidence>
<dbReference type="GO" id="GO:0005634">
    <property type="term" value="C:nucleus"/>
    <property type="evidence" value="ECO:0007669"/>
    <property type="project" value="UniProtKB-SubCell"/>
</dbReference>
<dbReference type="PANTHER" id="PTHR24329:SF543">
    <property type="entry name" value="FI01017P-RELATED"/>
    <property type="match status" value="1"/>
</dbReference>
<evidence type="ECO:0000256" key="5">
    <source>
        <dbReference type="ARBA" id="ARBA00023242"/>
    </source>
</evidence>
<dbReference type="Pfam" id="PF00046">
    <property type="entry name" value="Homeodomain"/>
    <property type="match status" value="1"/>
</dbReference>
<dbReference type="PROSITE" id="PS00027">
    <property type="entry name" value="HOMEOBOX_1"/>
    <property type="match status" value="1"/>
</dbReference>
<reference evidence="9" key="1">
    <citation type="submission" date="2022-08" db="UniProtKB">
        <authorList>
            <consortium name="EnsemblMetazoa"/>
        </authorList>
    </citation>
    <scope>IDENTIFICATION</scope>
    <source>
        <strain evidence="9">EBRO</strain>
    </source>
</reference>
<evidence type="ECO:0000256" key="6">
    <source>
        <dbReference type="PROSITE-ProRule" id="PRU00108"/>
    </source>
</evidence>
<feature type="region of interest" description="Disordered" evidence="8">
    <location>
        <begin position="161"/>
        <end position="186"/>
    </location>
</feature>
<keyword evidence="3 6" id="KW-0238">DNA-binding</keyword>
<evidence type="ECO:0000256" key="1">
    <source>
        <dbReference type="ARBA" id="ARBA00004123"/>
    </source>
</evidence>
<dbReference type="InterPro" id="IPR017970">
    <property type="entry name" value="Homeobox_CS"/>
</dbReference>
<keyword evidence="2" id="KW-0217">Developmental protein</keyword>
<keyword evidence="5 6" id="KW-0539">Nucleus</keyword>
<dbReference type="SMART" id="SM00389">
    <property type="entry name" value="HOX"/>
    <property type="match status" value="1"/>
</dbReference>
<feature type="region of interest" description="Disordered" evidence="8">
    <location>
        <begin position="204"/>
        <end position="257"/>
    </location>
</feature>
<dbReference type="AlphaFoldDB" id="A0A182IJK8"/>
<evidence type="ECO:0000256" key="3">
    <source>
        <dbReference type="ARBA" id="ARBA00023125"/>
    </source>
</evidence>
<protein>
    <submittedName>
        <fullName evidence="9">Uncharacterized protein</fullName>
    </submittedName>
</protein>
<dbReference type="EnsemblMetazoa" id="AATE000382-RA">
    <property type="protein sequence ID" value="AATE000382-PA.1"/>
    <property type="gene ID" value="AATE000382"/>
</dbReference>
<organism evidence="9">
    <name type="scientific">Anopheles atroparvus</name>
    <name type="common">European mosquito</name>
    <dbReference type="NCBI Taxonomy" id="41427"/>
    <lineage>
        <taxon>Eukaryota</taxon>
        <taxon>Metazoa</taxon>
        <taxon>Ecdysozoa</taxon>
        <taxon>Arthropoda</taxon>
        <taxon>Hexapoda</taxon>
        <taxon>Insecta</taxon>
        <taxon>Pterygota</taxon>
        <taxon>Neoptera</taxon>
        <taxon>Endopterygota</taxon>
        <taxon>Diptera</taxon>
        <taxon>Nematocera</taxon>
        <taxon>Culicoidea</taxon>
        <taxon>Culicidae</taxon>
        <taxon>Anophelinae</taxon>
        <taxon>Anopheles</taxon>
    </lineage>
</organism>
<evidence type="ECO:0000313" key="9">
    <source>
        <dbReference type="EnsemblMetazoa" id="AATE000382-PA.1"/>
    </source>
</evidence>
<evidence type="ECO:0000256" key="8">
    <source>
        <dbReference type="SAM" id="MobiDB-lite"/>
    </source>
</evidence>
<dbReference type="Gene3D" id="1.10.10.60">
    <property type="entry name" value="Homeodomain-like"/>
    <property type="match status" value="1"/>
</dbReference>
<proteinExistence type="predicted"/>
<dbReference type="GO" id="GO:0000977">
    <property type="term" value="F:RNA polymerase II transcription regulatory region sequence-specific DNA binding"/>
    <property type="evidence" value="ECO:0007669"/>
    <property type="project" value="TreeGrafter"/>
</dbReference>
<sequence>MDCYEHSVTGTATTTTAAALAYGDFGGCGNVLYPSTAPTVAQESLPEKPTGGGGYWYFPPATQPNLAIASNNTAEGSGAGSNVSTGTGVGPIVYGCGSPEIAEGSRDYGHNANRAGEPPPFSEPLQIGSLHNRSAMNSISRLPITYDGSNVELGFGSLSIQGDPGNGNSNSNSGAGGGGVEKKHGSHGVKDRFLVSNLLQLNSNRSSCPRSTRLPTESAVLPSPTGPNDPDTEVLKSDKGMKINSPSQKKPRRNRTTFSTNQLTALEKIFEKTHYPDAFVREELANKVGLSEARVQVWFQNRRAKFRRNERSASSSGGGGGGSGACKVDDFYQPNVLPSASCSGIGFGLDKPNSPYSVSFSTLSSIFSPVVSQLQHHHHHPPGAARSGQLFPPYTQQHEDASFNAPSYQFPTLKYLNNLQQT</sequence>
<keyword evidence="4 6" id="KW-0371">Homeobox</keyword>
<dbReference type="InterPro" id="IPR000047">
    <property type="entry name" value="HTH_motif"/>
</dbReference>
<accession>A0A182IJK8</accession>
<dbReference type="STRING" id="41427.A0A182IJK8"/>
<dbReference type="InterPro" id="IPR050649">
    <property type="entry name" value="Paired_Homeobox_TFs"/>
</dbReference>
<dbReference type="InterPro" id="IPR001356">
    <property type="entry name" value="HD"/>
</dbReference>
<dbReference type="CDD" id="cd00086">
    <property type="entry name" value="homeodomain"/>
    <property type="match status" value="1"/>
</dbReference>